<dbReference type="InParanoid" id="B3RS72"/>
<sequence length="273" mass="30725">MALTQEEIVQVTLSVSSYNSQVHVCPTTATIHFLQSTSASQDVANTSIDGWKLIGRGVPAIVQKQTKSKREIELCFVEIGTGFIIWRDSIEPGLKYQSIQDDFHTYCKTKGEYFGFKFASQEAAASHYREIEQIIADSNSRDAKKRAGFLKNALLRRTKRKDISKSSSLRIRKEQISQPCMFKHVTALDDEFLGKASSEEASDLEIAAVEYGSTECLSELYDKKKTDDWLELSADDKRKRLSKSLTVDSSGIDTLKQSRSFGDNQSPDLEKRI</sequence>
<dbReference type="InterPro" id="IPR000697">
    <property type="entry name" value="WH1/EVH1_dom"/>
</dbReference>
<evidence type="ECO:0000259" key="1">
    <source>
        <dbReference type="PROSITE" id="PS50229"/>
    </source>
</evidence>
<organism evidence="2 3">
    <name type="scientific">Trichoplax adhaerens</name>
    <name type="common">Trichoplax reptans</name>
    <dbReference type="NCBI Taxonomy" id="10228"/>
    <lineage>
        <taxon>Eukaryota</taxon>
        <taxon>Metazoa</taxon>
        <taxon>Placozoa</taxon>
        <taxon>Uniplacotomia</taxon>
        <taxon>Trichoplacea</taxon>
        <taxon>Trichoplacidae</taxon>
        <taxon>Trichoplax</taxon>
    </lineage>
</organism>
<dbReference type="Proteomes" id="UP000009022">
    <property type="component" value="Unassembled WGS sequence"/>
</dbReference>
<dbReference type="PROSITE" id="PS50229">
    <property type="entry name" value="WH1"/>
    <property type="match status" value="1"/>
</dbReference>
<dbReference type="Gene3D" id="2.30.29.30">
    <property type="entry name" value="Pleckstrin-homology domain (PH domain)/Phosphotyrosine-binding domain (PTB)"/>
    <property type="match status" value="1"/>
</dbReference>
<proteinExistence type="predicted"/>
<gene>
    <name evidence="2" type="ORF">TRIADDRAFT_54495</name>
</gene>
<dbReference type="GO" id="GO:0000978">
    <property type="term" value="F:RNA polymerase II cis-regulatory region sequence-specific DNA binding"/>
    <property type="evidence" value="ECO:0000318"/>
    <property type="project" value="GO_Central"/>
</dbReference>
<dbReference type="AlphaFoldDB" id="B3RS72"/>
<dbReference type="STRING" id="10228.B3RS72"/>
<dbReference type="EMBL" id="DS985243">
    <property type="protein sequence ID" value="EDV27004.1"/>
    <property type="molecule type" value="Genomic_DNA"/>
</dbReference>
<name>B3RS72_TRIAD</name>
<dbReference type="SUPFAM" id="SSF50729">
    <property type="entry name" value="PH domain-like"/>
    <property type="match status" value="1"/>
</dbReference>
<dbReference type="Pfam" id="PF00568">
    <property type="entry name" value="WH1"/>
    <property type="match status" value="1"/>
</dbReference>
<dbReference type="GO" id="GO:0005634">
    <property type="term" value="C:nucleus"/>
    <property type="evidence" value="ECO:0000318"/>
    <property type="project" value="GO_Central"/>
</dbReference>
<evidence type="ECO:0000313" key="2">
    <source>
        <dbReference type="EMBL" id="EDV27004.1"/>
    </source>
</evidence>
<evidence type="ECO:0000313" key="3">
    <source>
        <dbReference type="Proteomes" id="UP000009022"/>
    </source>
</evidence>
<dbReference type="GO" id="GO:0000981">
    <property type="term" value="F:DNA-binding transcription factor activity, RNA polymerase II-specific"/>
    <property type="evidence" value="ECO:0000318"/>
    <property type="project" value="GO_Central"/>
</dbReference>
<dbReference type="OMA" id="DWSAHSQ"/>
<feature type="domain" description="WH1" evidence="1">
    <location>
        <begin position="16"/>
        <end position="138"/>
    </location>
</feature>
<dbReference type="PhylomeDB" id="B3RS72"/>
<dbReference type="eggNOG" id="ENOG502RZUF">
    <property type="taxonomic scope" value="Eukaryota"/>
</dbReference>
<reference evidence="2 3" key="1">
    <citation type="journal article" date="2008" name="Nature">
        <title>The Trichoplax genome and the nature of placozoans.</title>
        <authorList>
            <person name="Srivastava M."/>
            <person name="Begovic E."/>
            <person name="Chapman J."/>
            <person name="Putnam N.H."/>
            <person name="Hellsten U."/>
            <person name="Kawashima T."/>
            <person name="Kuo A."/>
            <person name="Mitros T."/>
            <person name="Salamov A."/>
            <person name="Carpenter M.L."/>
            <person name="Signorovitch A.Y."/>
            <person name="Moreno M.A."/>
            <person name="Kamm K."/>
            <person name="Grimwood J."/>
            <person name="Schmutz J."/>
            <person name="Shapiro H."/>
            <person name="Grigoriev I.V."/>
            <person name="Buss L.W."/>
            <person name="Schierwater B."/>
            <person name="Dellaporta S.L."/>
            <person name="Rokhsar D.S."/>
        </authorList>
    </citation>
    <scope>NUCLEOTIDE SEQUENCE [LARGE SCALE GENOMIC DNA]</scope>
    <source>
        <strain evidence="2 3">Grell-BS-1999</strain>
    </source>
</reference>
<dbReference type="HOGENOM" id="CLU_1020576_0_0_1"/>
<dbReference type="InterPro" id="IPR039142">
    <property type="entry name" value="NRF1/Ewg"/>
</dbReference>
<keyword evidence="3" id="KW-1185">Reference proteome</keyword>
<accession>B3RS72</accession>
<dbReference type="RefSeq" id="XP_002111000.1">
    <property type="nucleotide sequence ID" value="XM_002110964.1"/>
</dbReference>
<dbReference type="KEGG" id="tad:TRIADDRAFT_54495"/>
<dbReference type="GO" id="GO:0006357">
    <property type="term" value="P:regulation of transcription by RNA polymerase II"/>
    <property type="evidence" value="ECO:0000318"/>
    <property type="project" value="GO_Central"/>
</dbReference>
<dbReference type="OrthoDB" id="10021476at2759"/>
<dbReference type="GeneID" id="6752213"/>
<dbReference type="InterPro" id="IPR011993">
    <property type="entry name" value="PH-like_dom_sf"/>
</dbReference>
<protein>
    <recommendedName>
        <fullName evidence="1">WH1 domain-containing protein</fullName>
    </recommendedName>
</protein>
<dbReference type="PANTHER" id="PTHR20338">
    <property type="entry name" value="NUCLEAR RESPIRATORY FACTOR 1"/>
    <property type="match status" value="1"/>
</dbReference>
<dbReference type="CTD" id="6752213"/>